<organism evidence="2 3">
    <name type="scientific">Mizuhopecten yessoensis</name>
    <name type="common">Japanese scallop</name>
    <name type="synonym">Patinopecten yessoensis</name>
    <dbReference type="NCBI Taxonomy" id="6573"/>
    <lineage>
        <taxon>Eukaryota</taxon>
        <taxon>Metazoa</taxon>
        <taxon>Spiralia</taxon>
        <taxon>Lophotrochozoa</taxon>
        <taxon>Mollusca</taxon>
        <taxon>Bivalvia</taxon>
        <taxon>Autobranchia</taxon>
        <taxon>Pteriomorphia</taxon>
        <taxon>Pectinida</taxon>
        <taxon>Pectinoidea</taxon>
        <taxon>Pectinidae</taxon>
        <taxon>Mizuhopecten</taxon>
    </lineage>
</organism>
<dbReference type="EMBL" id="NEDP02000042">
    <property type="protein sequence ID" value="OWF56816.1"/>
    <property type="molecule type" value="Genomic_DNA"/>
</dbReference>
<proteinExistence type="predicted"/>
<keyword evidence="3" id="KW-1185">Reference proteome</keyword>
<gene>
    <name evidence="2" type="ORF">KP79_PYT16035</name>
</gene>
<dbReference type="InterPro" id="IPR052752">
    <property type="entry name" value="NACHT-WD_repeat"/>
</dbReference>
<dbReference type="OrthoDB" id="2325716at2759"/>
<dbReference type="STRING" id="6573.A0A210R7H2"/>
<dbReference type="PANTHER" id="PTHR19871">
    <property type="entry name" value="BETA TRANSDUCIN-RELATED PROTEIN"/>
    <property type="match status" value="1"/>
</dbReference>
<evidence type="ECO:0000256" key="1">
    <source>
        <dbReference type="SAM" id="MobiDB-lite"/>
    </source>
</evidence>
<dbReference type="AlphaFoldDB" id="A0A210R7H2"/>
<feature type="compositionally biased region" description="Basic and acidic residues" evidence="1">
    <location>
        <begin position="22"/>
        <end position="42"/>
    </location>
</feature>
<name>A0A210R7H2_MIZYE</name>
<evidence type="ECO:0000313" key="3">
    <source>
        <dbReference type="Proteomes" id="UP000242188"/>
    </source>
</evidence>
<dbReference type="Proteomes" id="UP000242188">
    <property type="component" value="Unassembled WGS sequence"/>
</dbReference>
<dbReference type="PANTHER" id="PTHR19871:SF14">
    <property type="entry name" value="DUF4062 DOMAIN-CONTAINING PROTEIN"/>
    <property type="match status" value="1"/>
</dbReference>
<dbReference type="SUPFAM" id="SSF101447">
    <property type="entry name" value="Formin homology 2 domain (FH2 domain)"/>
    <property type="match status" value="1"/>
</dbReference>
<comment type="caution">
    <text evidence="2">The sequence shown here is derived from an EMBL/GenBank/DDBJ whole genome shotgun (WGS) entry which is preliminary data.</text>
</comment>
<protein>
    <submittedName>
        <fullName evidence="2">NACHT and WD repeat domain-containing protein 1</fullName>
    </submittedName>
</protein>
<sequence length="233" mass="26151">MYRQYLYQLSRLSGANNTGVEISDRKQHETTSTEKHPLDDKSAAPSVPPSPPPPPPPPPPLPGMRAPASVPGGQPMTSHQHMFDQLDEMTRMINDTESMLLEASKKAMSKLPKVHPSLLGDMTMSIPTLAKIVRIFTSSTFTDTKFERNIWMSEAYPRVKAFCQEQGYEFQVVDMRWGVRDEASDDHSTTDLCLKELEMCQKLSTGPNFVVVPERRQCCAHSVLTLLYQQASP</sequence>
<feature type="compositionally biased region" description="Pro residues" evidence="1">
    <location>
        <begin position="46"/>
        <end position="62"/>
    </location>
</feature>
<evidence type="ECO:0000313" key="2">
    <source>
        <dbReference type="EMBL" id="OWF56816.1"/>
    </source>
</evidence>
<feature type="compositionally biased region" description="Polar residues" evidence="1">
    <location>
        <begin position="10"/>
        <end position="20"/>
    </location>
</feature>
<reference evidence="2 3" key="1">
    <citation type="journal article" date="2017" name="Nat. Ecol. Evol.">
        <title>Scallop genome provides insights into evolution of bilaterian karyotype and development.</title>
        <authorList>
            <person name="Wang S."/>
            <person name="Zhang J."/>
            <person name="Jiao W."/>
            <person name="Li J."/>
            <person name="Xun X."/>
            <person name="Sun Y."/>
            <person name="Guo X."/>
            <person name="Huan P."/>
            <person name="Dong B."/>
            <person name="Zhang L."/>
            <person name="Hu X."/>
            <person name="Sun X."/>
            <person name="Wang J."/>
            <person name="Zhao C."/>
            <person name="Wang Y."/>
            <person name="Wang D."/>
            <person name="Huang X."/>
            <person name="Wang R."/>
            <person name="Lv J."/>
            <person name="Li Y."/>
            <person name="Zhang Z."/>
            <person name="Liu B."/>
            <person name="Lu W."/>
            <person name="Hui Y."/>
            <person name="Liang J."/>
            <person name="Zhou Z."/>
            <person name="Hou R."/>
            <person name="Li X."/>
            <person name="Liu Y."/>
            <person name="Li H."/>
            <person name="Ning X."/>
            <person name="Lin Y."/>
            <person name="Zhao L."/>
            <person name="Xing Q."/>
            <person name="Dou J."/>
            <person name="Li Y."/>
            <person name="Mao J."/>
            <person name="Guo H."/>
            <person name="Dou H."/>
            <person name="Li T."/>
            <person name="Mu C."/>
            <person name="Jiang W."/>
            <person name="Fu Q."/>
            <person name="Fu X."/>
            <person name="Miao Y."/>
            <person name="Liu J."/>
            <person name="Yu Q."/>
            <person name="Li R."/>
            <person name="Liao H."/>
            <person name="Li X."/>
            <person name="Kong Y."/>
            <person name="Jiang Z."/>
            <person name="Chourrout D."/>
            <person name="Li R."/>
            <person name="Bao Z."/>
        </authorList>
    </citation>
    <scope>NUCLEOTIDE SEQUENCE [LARGE SCALE GENOMIC DNA]</scope>
    <source>
        <strain evidence="2 3">PY_sf001</strain>
    </source>
</reference>
<feature type="region of interest" description="Disordered" evidence="1">
    <location>
        <begin position="10"/>
        <end position="79"/>
    </location>
</feature>
<accession>A0A210R7H2</accession>